<dbReference type="EMBL" id="BARS01025690">
    <property type="protein sequence ID" value="GAG07020.1"/>
    <property type="molecule type" value="Genomic_DNA"/>
</dbReference>
<reference evidence="1" key="1">
    <citation type="journal article" date="2014" name="Front. Microbiol.">
        <title>High frequency of phylogenetically diverse reductive dehalogenase-homologous genes in deep subseafloor sedimentary metagenomes.</title>
        <authorList>
            <person name="Kawai M."/>
            <person name="Futagami T."/>
            <person name="Toyoda A."/>
            <person name="Takaki Y."/>
            <person name="Nishi S."/>
            <person name="Hori S."/>
            <person name="Arai W."/>
            <person name="Tsubouchi T."/>
            <person name="Morono Y."/>
            <person name="Uchiyama I."/>
            <person name="Ito T."/>
            <person name="Fujiyama A."/>
            <person name="Inagaki F."/>
            <person name="Takami H."/>
        </authorList>
    </citation>
    <scope>NUCLEOTIDE SEQUENCE</scope>
    <source>
        <strain evidence="1">Expedition CK06-06</strain>
    </source>
</reference>
<organism evidence="1">
    <name type="scientific">marine sediment metagenome</name>
    <dbReference type="NCBI Taxonomy" id="412755"/>
    <lineage>
        <taxon>unclassified sequences</taxon>
        <taxon>metagenomes</taxon>
        <taxon>ecological metagenomes</taxon>
    </lineage>
</organism>
<dbReference type="AlphaFoldDB" id="X0UN03"/>
<comment type="caution">
    <text evidence="1">The sequence shown here is derived from an EMBL/GenBank/DDBJ whole genome shotgun (WGS) entry which is preliminary data.</text>
</comment>
<name>X0UN03_9ZZZZ</name>
<dbReference type="InterPro" id="IPR036086">
    <property type="entry name" value="ParB/Sulfiredoxin_sf"/>
</dbReference>
<proteinExistence type="predicted"/>
<evidence type="ECO:0000313" key="1">
    <source>
        <dbReference type="EMBL" id="GAG07020.1"/>
    </source>
</evidence>
<protein>
    <recommendedName>
        <fullName evidence="2">ParB/Sulfiredoxin domain-containing protein</fullName>
    </recommendedName>
</protein>
<dbReference type="SUPFAM" id="SSF110849">
    <property type="entry name" value="ParB/Sulfiredoxin"/>
    <property type="match status" value="1"/>
</dbReference>
<accession>X0UN03</accession>
<sequence length="53" mass="6142">QVNDADLSCPIILDDEGYVMDGRHRVMKALLLKKETIKAVRFEKNPVHDYLKD</sequence>
<feature type="non-terminal residue" evidence="1">
    <location>
        <position position="1"/>
    </location>
</feature>
<gene>
    <name evidence="1" type="ORF">S01H1_40561</name>
</gene>
<evidence type="ECO:0008006" key="2">
    <source>
        <dbReference type="Google" id="ProtNLM"/>
    </source>
</evidence>